<dbReference type="SMART" id="SM00220">
    <property type="entry name" value="S_TKc"/>
    <property type="match status" value="1"/>
</dbReference>
<keyword evidence="1" id="KW-0723">Serine/threonine-protein kinase</keyword>
<accession>A0A3A2ZF19</accession>
<evidence type="ECO:0000313" key="7">
    <source>
        <dbReference type="EMBL" id="RJE21752.1"/>
    </source>
</evidence>
<dbReference type="SUPFAM" id="SSF56112">
    <property type="entry name" value="Protein kinase-like (PK-like)"/>
    <property type="match status" value="1"/>
</dbReference>
<keyword evidence="2" id="KW-0808">Transferase</keyword>
<evidence type="ECO:0000256" key="5">
    <source>
        <dbReference type="ARBA" id="ARBA00022840"/>
    </source>
</evidence>
<dbReference type="GO" id="GO:0005634">
    <property type="term" value="C:nucleus"/>
    <property type="evidence" value="ECO:0007669"/>
    <property type="project" value="TreeGrafter"/>
</dbReference>
<keyword evidence="5" id="KW-0067">ATP-binding</keyword>
<dbReference type="Gene3D" id="3.30.200.20">
    <property type="entry name" value="Phosphorylase Kinase, domain 1"/>
    <property type="match status" value="1"/>
</dbReference>
<reference evidence="8" key="1">
    <citation type="submission" date="2017-02" db="EMBL/GenBank/DDBJ databases">
        <authorList>
            <person name="Tafer H."/>
            <person name="Lopandic K."/>
        </authorList>
    </citation>
    <scope>NUCLEOTIDE SEQUENCE [LARGE SCALE GENOMIC DNA]</scope>
    <source>
        <strain evidence="8">CBS 366.77</strain>
    </source>
</reference>
<dbReference type="InterPro" id="IPR051175">
    <property type="entry name" value="CLK_kinases"/>
</dbReference>
<dbReference type="GO" id="GO:0004674">
    <property type="term" value="F:protein serine/threonine kinase activity"/>
    <property type="evidence" value="ECO:0007669"/>
    <property type="project" value="UniProtKB-KW"/>
</dbReference>
<gene>
    <name evidence="7" type="ORF">PHISCL_05900</name>
</gene>
<dbReference type="GO" id="GO:0005524">
    <property type="term" value="F:ATP binding"/>
    <property type="evidence" value="ECO:0007669"/>
    <property type="project" value="UniProtKB-KW"/>
</dbReference>
<dbReference type="GO" id="GO:0043484">
    <property type="term" value="P:regulation of RNA splicing"/>
    <property type="evidence" value="ECO:0007669"/>
    <property type="project" value="TreeGrafter"/>
</dbReference>
<evidence type="ECO:0000256" key="4">
    <source>
        <dbReference type="ARBA" id="ARBA00022777"/>
    </source>
</evidence>
<name>A0A3A2ZF19_9EURO</name>
<evidence type="ECO:0000256" key="2">
    <source>
        <dbReference type="ARBA" id="ARBA00022679"/>
    </source>
</evidence>
<dbReference type="AlphaFoldDB" id="A0A3A2ZF19"/>
<dbReference type="PANTHER" id="PTHR45646">
    <property type="entry name" value="SERINE/THREONINE-PROTEIN KINASE DOA-RELATED"/>
    <property type="match status" value="1"/>
</dbReference>
<dbReference type="OrthoDB" id="5979581at2759"/>
<feature type="domain" description="Protein kinase" evidence="6">
    <location>
        <begin position="1"/>
        <end position="323"/>
    </location>
</feature>
<dbReference type="PROSITE" id="PS50011">
    <property type="entry name" value="PROTEIN_KINASE_DOM"/>
    <property type="match status" value="1"/>
</dbReference>
<dbReference type="InterPro" id="IPR011009">
    <property type="entry name" value="Kinase-like_dom_sf"/>
</dbReference>
<dbReference type="InterPro" id="IPR000719">
    <property type="entry name" value="Prot_kinase_dom"/>
</dbReference>
<dbReference type="Gene3D" id="1.10.510.10">
    <property type="entry name" value="Transferase(Phosphotransferase) domain 1"/>
    <property type="match status" value="1"/>
</dbReference>
<dbReference type="EMBL" id="MVGC01000207">
    <property type="protein sequence ID" value="RJE21752.1"/>
    <property type="molecule type" value="Genomic_DNA"/>
</dbReference>
<evidence type="ECO:0000313" key="8">
    <source>
        <dbReference type="Proteomes" id="UP000266188"/>
    </source>
</evidence>
<organism evidence="7 8">
    <name type="scientific">Aspergillus sclerotialis</name>
    <dbReference type="NCBI Taxonomy" id="2070753"/>
    <lineage>
        <taxon>Eukaryota</taxon>
        <taxon>Fungi</taxon>
        <taxon>Dikarya</taxon>
        <taxon>Ascomycota</taxon>
        <taxon>Pezizomycotina</taxon>
        <taxon>Eurotiomycetes</taxon>
        <taxon>Eurotiomycetidae</taxon>
        <taxon>Eurotiales</taxon>
        <taxon>Aspergillaceae</taxon>
        <taxon>Aspergillus</taxon>
        <taxon>Aspergillus subgen. Polypaecilum</taxon>
    </lineage>
</organism>
<proteinExistence type="predicted"/>
<dbReference type="PANTHER" id="PTHR45646:SF11">
    <property type="entry name" value="SERINE_THREONINE-PROTEIN KINASE DOA"/>
    <property type="match status" value="1"/>
</dbReference>
<keyword evidence="8" id="KW-1185">Reference proteome</keyword>
<evidence type="ECO:0000259" key="6">
    <source>
        <dbReference type="PROSITE" id="PS50011"/>
    </source>
</evidence>
<dbReference type="STRING" id="2070753.A0A3A2ZF19"/>
<keyword evidence="3" id="KW-0547">Nucleotide-binding</keyword>
<keyword evidence="4" id="KW-0418">Kinase</keyword>
<dbReference type="Proteomes" id="UP000266188">
    <property type="component" value="Unassembled WGS sequence"/>
</dbReference>
<comment type="caution">
    <text evidence="7">The sequence shown here is derived from an EMBL/GenBank/DDBJ whole genome shotgun (WGS) entry which is preliminary data.</text>
</comment>
<protein>
    <submittedName>
        <fullName evidence="7">STYKc</fullName>
    </submittedName>
</protein>
<sequence length="326" mass="37433">MTASSQELRELRNLKLLENHSSGCLSSNYIVQLLDSFSHEGPNGVHQCLVFELLGPSVDRVLNDYREAQDDLDAETVLRISTQLLTAVKFIHDAGMCHGDISGRNIAFSCTNLQNANEEQFFEVLGSPEIEPLARLDGMPLESGLPTQLVKAAKWIDWIDEDEEDIRLIGAGESFLQGEEPEKLAQPRTLRVPETIFTDSFDHRVDLWRVGCMIYSFLFTTYPFWYLGEDEVLVFQMIGFVEKFPTEWQAKWENMQMSSEHELEIEDDSEPSKLEQKFTENVHDPKLKHLLPVTQGLMRFLTSNRISANDALAILENTRKQWREYT</sequence>
<evidence type="ECO:0000256" key="3">
    <source>
        <dbReference type="ARBA" id="ARBA00022741"/>
    </source>
</evidence>
<evidence type="ECO:0000256" key="1">
    <source>
        <dbReference type="ARBA" id="ARBA00022527"/>
    </source>
</evidence>